<evidence type="ECO:0000313" key="2">
    <source>
        <dbReference type="Proteomes" id="UP000234474"/>
    </source>
</evidence>
<comment type="caution">
    <text evidence="1">The sequence shown here is derived from an EMBL/GenBank/DDBJ whole genome shotgun (WGS) entry which is preliminary data.</text>
</comment>
<organism evidence="1 2">
    <name type="scientific">Aspergillus novofumigatus (strain IBT 16806)</name>
    <dbReference type="NCBI Taxonomy" id="1392255"/>
    <lineage>
        <taxon>Eukaryota</taxon>
        <taxon>Fungi</taxon>
        <taxon>Dikarya</taxon>
        <taxon>Ascomycota</taxon>
        <taxon>Pezizomycotina</taxon>
        <taxon>Eurotiomycetes</taxon>
        <taxon>Eurotiomycetidae</taxon>
        <taxon>Eurotiales</taxon>
        <taxon>Aspergillaceae</taxon>
        <taxon>Aspergillus</taxon>
        <taxon>Aspergillus subgen. Fumigati</taxon>
    </lineage>
</organism>
<accession>A0A2I1C7E0</accession>
<name>A0A2I1C7E0_ASPN1</name>
<evidence type="ECO:0000313" key="1">
    <source>
        <dbReference type="EMBL" id="PKX93544.1"/>
    </source>
</evidence>
<dbReference type="EMBL" id="MSZS01000004">
    <property type="protein sequence ID" value="PKX93544.1"/>
    <property type="molecule type" value="Genomic_DNA"/>
</dbReference>
<proteinExistence type="predicted"/>
<dbReference type="AlphaFoldDB" id="A0A2I1C7E0"/>
<sequence>MLLIVEDLESGNLRLLKSGGSSESYIRIISNWKEPQILLFAKSPEQDALNLLKDYTTIFWQCHLTAQSSLLNLNFIVLTVLQLTANQEFLMLLADTMAVLLEQGYSVTVRLIIPDYREEKE</sequence>
<dbReference type="VEuPathDB" id="FungiDB:P174DRAFT_430548"/>
<keyword evidence="2" id="KW-1185">Reference proteome</keyword>
<reference evidence="2" key="1">
    <citation type="journal article" date="2018" name="Proc. Natl. Acad. Sci. U.S.A.">
        <title>Linking secondary metabolites to gene clusters through genome sequencing of six diverse Aspergillus species.</title>
        <authorList>
            <person name="Kaerboelling I."/>
            <person name="Vesth T.C."/>
            <person name="Frisvad J.C."/>
            <person name="Nybo J.L."/>
            <person name="Theobald S."/>
            <person name="Kuo A."/>
            <person name="Bowyer P."/>
            <person name="Matsuda Y."/>
            <person name="Mondo S."/>
            <person name="Lyhne E.K."/>
            <person name="Kogle M.E."/>
            <person name="Clum A."/>
            <person name="Lipzen A."/>
            <person name="Salamov A."/>
            <person name="Ngan C.Y."/>
            <person name="Daum C."/>
            <person name="Chiniquy J."/>
            <person name="Barry K."/>
            <person name="LaButti K."/>
            <person name="Haridas S."/>
            <person name="Simmons B.A."/>
            <person name="Magnuson J.K."/>
            <person name="Mortensen U.H."/>
            <person name="Larsen T.O."/>
            <person name="Grigoriev I.V."/>
            <person name="Baker S.E."/>
            <person name="Andersen M.R."/>
        </authorList>
    </citation>
    <scope>NUCLEOTIDE SEQUENCE [LARGE SCALE GENOMIC DNA]</scope>
    <source>
        <strain evidence="2">IBT 16806</strain>
    </source>
</reference>
<dbReference type="RefSeq" id="XP_024682139.1">
    <property type="nucleotide sequence ID" value="XM_024825638.1"/>
</dbReference>
<gene>
    <name evidence="1" type="ORF">P174DRAFT_430548</name>
</gene>
<dbReference type="Proteomes" id="UP000234474">
    <property type="component" value="Unassembled WGS sequence"/>
</dbReference>
<dbReference type="OrthoDB" id="5376140at2759"/>
<dbReference type="GeneID" id="36532963"/>
<protein>
    <submittedName>
        <fullName evidence="1">Uncharacterized protein</fullName>
    </submittedName>
</protein>